<sequence length="518" mass="55379">MKKLSTTLTLGLFTLLHAGSTHAQLPTDSYAVTRGCNVGTTTGSTLQSINVDGSLTPIGPVYVAGTTTPLILNALGYDEDNEAVVYAMDVPEQVNFDNFDTPPSLYRIDLSTAEATNLGSVTPPPAPPSGTSGLNPGFRVTLNFIGDGEEDEDAVSLYYVGGISFRFNYLGAPGARINDFHFYVGTVQLNQAGTFNAAPTWHELDISDPATTLVINGYKAQVEAYLAAGATGPAPEGGIQDWVYDPASDNLVSYLGKEDKYLTIVNPATAPVASTVVVANPVPTNENVGGMFRDNLNQVYTIDADHGLIHRIDRETGEYTGESFGAAFGCSRGDAMSFAGALPLPVTLTRFDVRPDGARVAVEWTTASEQLAEEFRVERSADGRHWVTLHEEPATNTAQLRQYRFTDASPAPGLSYYRLAMQDLDGTLKHSEIRQVTRTAGAAYLRAYPVPAYDKLTVEMNAAPSAPLTLTNSLGQVVRRQVAATATTQLSTAGLPAGVYFLSAQTGSQTTTQRVLIR</sequence>
<proteinExistence type="predicted"/>
<dbReference type="RefSeq" id="WP_196953054.1">
    <property type="nucleotide sequence ID" value="NZ_JADWYK010000001.1"/>
</dbReference>
<feature type="domain" description="Secretion system C-terminal sorting" evidence="2">
    <location>
        <begin position="448"/>
        <end position="517"/>
    </location>
</feature>
<dbReference type="EMBL" id="JADWYK010000001">
    <property type="protein sequence ID" value="MBG8551995.1"/>
    <property type="molecule type" value="Genomic_DNA"/>
</dbReference>
<comment type="caution">
    <text evidence="3">The sequence shown here is derived from an EMBL/GenBank/DDBJ whole genome shotgun (WGS) entry which is preliminary data.</text>
</comment>
<reference evidence="3 4" key="1">
    <citation type="submission" date="2020-11" db="EMBL/GenBank/DDBJ databases">
        <title>Hymenobacter sp.</title>
        <authorList>
            <person name="Kim M.K."/>
        </authorList>
    </citation>
    <scope>NUCLEOTIDE SEQUENCE [LARGE SCALE GENOMIC DNA]</scope>
    <source>
        <strain evidence="3 4">BT594</strain>
    </source>
</reference>
<feature type="signal peptide" evidence="1">
    <location>
        <begin position="1"/>
        <end position="23"/>
    </location>
</feature>
<organism evidence="3 4">
    <name type="scientific">Hymenobacter guriensis</name>
    <dbReference type="NCBI Taxonomy" id="2793065"/>
    <lineage>
        <taxon>Bacteria</taxon>
        <taxon>Pseudomonadati</taxon>
        <taxon>Bacteroidota</taxon>
        <taxon>Cytophagia</taxon>
        <taxon>Cytophagales</taxon>
        <taxon>Hymenobacteraceae</taxon>
        <taxon>Hymenobacter</taxon>
    </lineage>
</organism>
<dbReference type="InterPro" id="IPR026444">
    <property type="entry name" value="Secre_tail"/>
</dbReference>
<evidence type="ECO:0000313" key="4">
    <source>
        <dbReference type="Proteomes" id="UP000601099"/>
    </source>
</evidence>
<feature type="chain" id="PRO_5046658505" evidence="1">
    <location>
        <begin position="24"/>
        <end position="518"/>
    </location>
</feature>
<dbReference type="Proteomes" id="UP000601099">
    <property type="component" value="Unassembled WGS sequence"/>
</dbReference>
<name>A0ABS0KVU7_9BACT</name>
<protein>
    <submittedName>
        <fullName evidence="3">T9SS type A sorting domain-containing protein</fullName>
    </submittedName>
</protein>
<keyword evidence="4" id="KW-1185">Reference proteome</keyword>
<evidence type="ECO:0000313" key="3">
    <source>
        <dbReference type="EMBL" id="MBG8551995.1"/>
    </source>
</evidence>
<evidence type="ECO:0000256" key="1">
    <source>
        <dbReference type="SAM" id="SignalP"/>
    </source>
</evidence>
<accession>A0ABS0KVU7</accession>
<dbReference type="Pfam" id="PF18962">
    <property type="entry name" value="Por_Secre_tail"/>
    <property type="match status" value="1"/>
</dbReference>
<gene>
    <name evidence="3" type="ORF">I5L79_00460</name>
</gene>
<evidence type="ECO:0000259" key="2">
    <source>
        <dbReference type="Pfam" id="PF18962"/>
    </source>
</evidence>
<keyword evidence="1" id="KW-0732">Signal</keyword>
<dbReference type="NCBIfam" id="TIGR04183">
    <property type="entry name" value="Por_Secre_tail"/>
    <property type="match status" value="1"/>
</dbReference>